<protein>
    <recommendedName>
        <fullName evidence="3">DUF2889 domain-containing protein</fullName>
    </recommendedName>
</protein>
<accession>G7WI62</accession>
<organism evidence="1 2">
    <name type="scientific">Desulfosporosinus orientis (strain ATCC 19365 / DSM 765 / NCIMB 8382 / VKM B-1628 / Singapore I)</name>
    <name type="common">Desulfotomaculum orientis</name>
    <dbReference type="NCBI Taxonomy" id="768706"/>
    <lineage>
        <taxon>Bacteria</taxon>
        <taxon>Bacillati</taxon>
        <taxon>Bacillota</taxon>
        <taxon>Clostridia</taxon>
        <taxon>Eubacteriales</taxon>
        <taxon>Desulfitobacteriaceae</taxon>
        <taxon>Desulfosporosinus</taxon>
    </lineage>
</organism>
<dbReference type="HOGENOM" id="CLU_1711169_0_0_9"/>
<dbReference type="InterPro" id="IPR021312">
    <property type="entry name" value="DUF2889"/>
</dbReference>
<dbReference type="RefSeq" id="WP_014187782.1">
    <property type="nucleotide sequence ID" value="NC_016584.1"/>
</dbReference>
<dbReference type="Proteomes" id="UP000006346">
    <property type="component" value="Chromosome"/>
</dbReference>
<evidence type="ECO:0008006" key="3">
    <source>
        <dbReference type="Google" id="ProtNLM"/>
    </source>
</evidence>
<dbReference type="EMBL" id="CP003108">
    <property type="protein sequence ID" value="AET70985.1"/>
    <property type="molecule type" value="Genomic_DNA"/>
</dbReference>
<reference evidence="2" key="1">
    <citation type="submission" date="2011-11" db="EMBL/GenBank/DDBJ databases">
        <title>Complete sequence of Desulfosporosinus orientis DSM 765.</title>
        <authorList>
            <person name="Lucas S."/>
            <person name="Han J."/>
            <person name="Lapidus A."/>
            <person name="Cheng J.-F."/>
            <person name="Goodwin L."/>
            <person name="Pitluck S."/>
            <person name="Peters L."/>
            <person name="Ovchinnikova G."/>
            <person name="Teshima H."/>
            <person name="Detter J.C."/>
            <person name="Han C."/>
            <person name="Tapia R."/>
            <person name="Land M."/>
            <person name="Hauser L."/>
            <person name="Kyrpides N."/>
            <person name="Ivanova N."/>
            <person name="Pagani I."/>
            <person name="Pester M."/>
            <person name="Spring S."/>
            <person name="Ollivier B."/>
            <person name="Rattei T."/>
            <person name="Klenk H.-P."/>
            <person name="Wagner M."/>
            <person name="Loy A."/>
            <person name="Woyke T."/>
        </authorList>
    </citation>
    <scope>NUCLEOTIDE SEQUENCE [LARGE SCALE GENOMIC DNA]</scope>
    <source>
        <strain evidence="2">ATCC 19365 / DSM 765 / NCIMB 8382 / VKM B-1628</strain>
    </source>
</reference>
<dbReference type="KEGG" id="dor:Desor_5619"/>
<proteinExistence type="predicted"/>
<evidence type="ECO:0000313" key="1">
    <source>
        <dbReference type="EMBL" id="AET70985.1"/>
    </source>
</evidence>
<dbReference type="eggNOG" id="ENOG5033IYH">
    <property type="taxonomic scope" value="Bacteria"/>
</dbReference>
<dbReference type="OrthoDB" id="1723528at2"/>
<sequence>MYLFNRSISVNVHSQDLKILRVEGIFIDTHHELCLTLEVDIETYRIVSAQGELRRSPHSDCQETQERIQNLVGINLKKNVRKQILAAVGLKNGCTHITDLTLECVKGVMQATYQLMHKTMEAEQVDELVNQFLAGSCLHYQQH</sequence>
<name>G7WI62_DESOD</name>
<dbReference type="Pfam" id="PF11136">
    <property type="entry name" value="DUF2889"/>
    <property type="match status" value="1"/>
</dbReference>
<dbReference type="STRING" id="768706.Desor_5619"/>
<reference evidence="1 2" key="2">
    <citation type="journal article" date="2012" name="J. Bacteriol.">
        <title>Complete genome sequences of Desulfosporosinus orientis DSM765T, Desulfosporosinus youngiae DSM17734T, Desulfosporosinus meridiei DSM13257T, and Desulfosporosinus acidiphilus DSM22704T.</title>
        <authorList>
            <person name="Pester M."/>
            <person name="Brambilla E."/>
            <person name="Alazard D."/>
            <person name="Rattei T."/>
            <person name="Weinmaier T."/>
            <person name="Han J."/>
            <person name="Lucas S."/>
            <person name="Lapidus A."/>
            <person name="Cheng J.F."/>
            <person name="Goodwin L."/>
            <person name="Pitluck S."/>
            <person name="Peters L."/>
            <person name="Ovchinnikova G."/>
            <person name="Teshima H."/>
            <person name="Detter J.C."/>
            <person name="Han C.S."/>
            <person name="Tapia R."/>
            <person name="Land M.L."/>
            <person name="Hauser L."/>
            <person name="Kyrpides N.C."/>
            <person name="Ivanova N.N."/>
            <person name="Pagani I."/>
            <person name="Huntmann M."/>
            <person name="Wei C.L."/>
            <person name="Davenport K.W."/>
            <person name="Daligault H."/>
            <person name="Chain P.S."/>
            <person name="Chen A."/>
            <person name="Mavromatis K."/>
            <person name="Markowitz V."/>
            <person name="Szeto E."/>
            <person name="Mikhailova N."/>
            <person name="Pati A."/>
            <person name="Wagner M."/>
            <person name="Woyke T."/>
            <person name="Ollivier B."/>
            <person name="Klenk H.P."/>
            <person name="Spring S."/>
            <person name="Loy A."/>
        </authorList>
    </citation>
    <scope>NUCLEOTIDE SEQUENCE [LARGE SCALE GENOMIC DNA]</scope>
    <source>
        <strain evidence="2">ATCC 19365 / DSM 765 / NCIMB 8382 / VKM B-1628</strain>
    </source>
</reference>
<keyword evidence="2" id="KW-1185">Reference proteome</keyword>
<dbReference type="AlphaFoldDB" id="G7WI62"/>
<gene>
    <name evidence="1" type="ordered locus">Desor_5619</name>
</gene>
<dbReference type="PATRIC" id="fig|768706.3.peg.5721"/>
<evidence type="ECO:0000313" key="2">
    <source>
        <dbReference type="Proteomes" id="UP000006346"/>
    </source>
</evidence>